<keyword evidence="2" id="KW-1185">Reference proteome</keyword>
<evidence type="ECO:0000313" key="2">
    <source>
        <dbReference type="Proteomes" id="UP001432027"/>
    </source>
</evidence>
<gene>
    <name evidence="1" type="ORF">PENTCL1PPCAC_28894</name>
</gene>
<dbReference type="EMBL" id="BTSX01000006">
    <property type="protein sequence ID" value="GMT06720.1"/>
    <property type="molecule type" value="Genomic_DNA"/>
</dbReference>
<feature type="non-terminal residue" evidence="1">
    <location>
        <position position="1"/>
    </location>
</feature>
<name>A0AAV5ULC2_9BILA</name>
<organism evidence="1 2">
    <name type="scientific">Pristionchus entomophagus</name>
    <dbReference type="NCBI Taxonomy" id="358040"/>
    <lineage>
        <taxon>Eukaryota</taxon>
        <taxon>Metazoa</taxon>
        <taxon>Ecdysozoa</taxon>
        <taxon>Nematoda</taxon>
        <taxon>Chromadorea</taxon>
        <taxon>Rhabditida</taxon>
        <taxon>Rhabditina</taxon>
        <taxon>Diplogasteromorpha</taxon>
        <taxon>Diplogasteroidea</taxon>
        <taxon>Neodiplogasteridae</taxon>
        <taxon>Pristionchus</taxon>
    </lineage>
</organism>
<comment type="caution">
    <text evidence="1">The sequence shown here is derived from an EMBL/GenBank/DDBJ whole genome shotgun (WGS) entry which is preliminary data.</text>
</comment>
<proteinExistence type="predicted"/>
<evidence type="ECO:0000313" key="1">
    <source>
        <dbReference type="EMBL" id="GMT06720.1"/>
    </source>
</evidence>
<dbReference type="Proteomes" id="UP001432027">
    <property type="component" value="Unassembled WGS sequence"/>
</dbReference>
<dbReference type="AlphaFoldDB" id="A0AAV5ULC2"/>
<reference evidence="1" key="1">
    <citation type="submission" date="2023-10" db="EMBL/GenBank/DDBJ databases">
        <title>Genome assembly of Pristionchus species.</title>
        <authorList>
            <person name="Yoshida K."/>
            <person name="Sommer R.J."/>
        </authorList>
    </citation>
    <scope>NUCLEOTIDE SEQUENCE</scope>
    <source>
        <strain evidence="1">RS0144</strain>
    </source>
</reference>
<feature type="non-terminal residue" evidence="1">
    <location>
        <position position="78"/>
    </location>
</feature>
<evidence type="ECO:0008006" key="3">
    <source>
        <dbReference type="Google" id="ProtNLM"/>
    </source>
</evidence>
<protein>
    <recommendedName>
        <fullName evidence="3">Serpentine receptor class gamma</fullName>
    </recommendedName>
</protein>
<sequence>ARAYEKKFLLLAFFSFVSTLSLTVHQLIWAYVHPGLAITEQFLVTMFAIMPWLLDMKYFSDVYLVIIMNPGFRKECIY</sequence>
<accession>A0AAV5ULC2</accession>